<dbReference type="Gene3D" id="3.30.1380.10">
    <property type="match status" value="1"/>
</dbReference>
<dbReference type="AlphaFoldDB" id="A0A2A4YK53"/>
<accession>A0A2A4YK53</accession>
<dbReference type="SUPFAM" id="SSF55166">
    <property type="entry name" value="Hedgehog/DD-peptidase"/>
    <property type="match status" value="1"/>
</dbReference>
<organism evidence="1 2">
    <name type="scientific">Aerophobetes bacterium</name>
    <dbReference type="NCBI Taxonomy" id="2030807"/>
    <lineage>
        <taxon>Bacteria</taxon>
        <taxon>Candidatus Aerophobota</taxon>
    </lineage>
</organism>
<dbReference type="Proteomes" id="UP000217838">
    <property type="component" value="Unassembled WGS sequence"/>
</dbReference>
<reference evidence="2" key="1">
    <citation type="submission" date="2017-08" db="EMBL/GenBank/DDBJ databases">
        <title>A dynamic microbial community with high functional redundancy inhabits the cold, oxic subseafloor aquifer.</title>
        <authorList>
            <person name="Tully B.J."/>
            <person name="Wheat C.G."/>
            <person name="Glazer B.T."/>
            <person name="Huber J.A."/>
        </authorList>
    </citation>
    <scope>NUCLEOTIDE SEQUENCE [LARGE SCALE GENOMIC DNA]</scope>
</reference>
<name>A0A2A4YK53_UNCAE</name>
<sequence length="273" mass="32561">MRYYFFFLLTLLTACSGLERSEQERMRRVNAKAEEIYRLKGEKFLTIEIPKKRKREQYSFEKYTIGNHPRITKEYFRCRGSAKNPSVMLKKNTKNAICHFDCGGYDKHSLPVREEKEYIYPVLIDLLNYIQEKTQKKVVITCGHRCPVHNVYADASKKNQSSKHLIGAEVDFYVQGMEQCPKEIVDLIMNYYENVEEASYKSFARYTSADSNVSINPWYNKEIFIKLFDKNEGRDFDNNHPYPYISLQMRYDKLGKKRVLYSWHQAFNGFMRW</sequence>
<proteinExistence type="predicted"/>
<evidence type="ECO:0000313" key="2">
    <source>
        <dbReference type="Proteomes" id="UP000217838"/>
    </source>
</evidence>
<evidence type="ECO:0000313" key="1">
    <source>
        <dbReference type="EMBL" id="PCI94717.1"/>
    </source>
</evidence>
<gene>
    <name evidence="1" type="ORF">COB11_03535</name>
</gene>
<protein>
    <recommendedName>
        <fullName evidence="3">Peptidase M15A C-terminal domain-containing protein</fullName>
    </recommendedName>
</protein>
<dbReference type="EMBL" id="NVUU01000034">
    <property type="protein sequence ID" value="PCI94717.1"/>
    <property type="molecule type" value="Genomic_DNA"/>
</dbReference>
<comment type="caution">
    <text evidence="1">The sequence shown here is derived from an EMBL/GenBank/DDBJ whole genome shotgun (WGS) entry which is preliminary data.</text>
</comment>
<dbReference type="PROSITE" id="PS51257">
    <property type="entry name" value="PROKAR_LIPOPROTEIN"/>
    <property type="match status" value="1"/>
</dbReference>
<evidence type="ECO:0008006" key="3">
    <source>
        <dbReference type="Google" id="ProtNLM"/>
    </source>
</evidence>
<dbReference type="InterPro" id="IPR009045">
    <property type="entry name" value="Zn_M74/Hedgehog-like"/>
</dbReference>